<dbReference type="Proteomes" id="UP000233293">
    <property type="component" value="Unassembled WGS sequence"/>
</dbReference>
<evidence type="ECO:0000256" key="4">
    <source>
        <dbReference type="ARBA" id="ARBA00023163"/>
    </source>
</evidence>
<keyword evidence="1" id="KW-0678">Repressor</keyword>
<dbReference type="InterPro" id="IPR008920">
    <property type="entry name" value="TF_FadR/GntR_C"/>
</dbReference>
<dbReference type="Gene3D" id="1.20.120.530">
    <property type="entry name" value="GntR ligand-binding domain-like"/>
    <property type="match status" value="1"/>
</dbReference>
<dbReference type="PROSITE" id="PS50949">
    <property type="entry name" value="HTH_GNTR"/>
    <property type="match status" value="1"/>
</dbReference>
<keyword evidence="3" id="KW-0238">DNA-binding</keyword>
<dbReference type="InterPro" id="IPR011711">
    <property type="entry name" value="GntR_C"/>
</dbReference>
<evidence type="ECO:0000256" key="3">
    <source>
        <dbReference type="ARBA" id="ARBA00023125"/>
    </source>
</evidence>
<keyword evidence="10" id="KW-1185">Reference proteome</keyword>
<feature type="domain" description="HTH gntR-type" evidence="8">
    <location>
        <begin position="8"/>
        <end position="75"/>
    </location>
</feature>
<evidence type="ECO:0000256" key="7">
    <source>
        <dbReference type="SAM" id="MobiDB-lite"/>
    </source>
</evidence>
<feature type="region of interest" description="Disordered" evidence="7">
    <location>
        <begin position="234"/>
        <end position="253"/>
    </location>
</feature>
<dbReference type="Pfam" id="PF07729">
    <property type="entry name" value="FCD"/>
    <property type="match status" value="1"/>
</dbReference>
<evidence type="ECO:0000256" key="2">
    <source>
        <dbReference type="ARBA" id="ARBA00023015"/>
    </source>
</evidence>
<sequence length="253" mass="28665">MYQPVKQGRRADAVADQLRQLIVEGTLRPGVRLPTERDLAERFQTSRPTIRDAVTRLEHDGLLSMQRDGMHVADPAAETIAQPLSALLMSDIRGVDDYMEFRHILEGSAAYLAALRSNEIDREHLRRCFETMVRLHEVGDPEAEAAADADFHLAIYEMSHNVVILHVLRALSDILRNDVLQNRNRLYLRQGYRQITLKQHRSIYDAIIGGAPEEARQSAQAHISFAKEAIAESRKAQERLDVSRRRAAAGDLK</sequence>
<dbReference type="InterPro" id="IPR036390">
    <property type="entry name" value="WH_DNA-bd_sf"/>
</dbReference>
<accession>A0A2N3PM14</accession>
<dbReference type="GO" id="GO:0003700">
    <property type="term" value="F:DNA-binding transcription factor activity"/>
    <property type="evidence" value="ECO:0007669"/>
    <property type="project" value="InterPro"/>
</dbReference>
<dbReference type="InterPro" id="IPR000524">
    <property type="entry name" value="Tscrpt_reg_HTH_GntR"/>
</dbReference>
<dbReference type="PANTHER" id="PTHR43537">
    <property type="entry name" value="TRANSCRIPTIONAL REGULATOR, GNTR FAMILY"/>
    <property type="match status" value="1"/>
</dbReference>
<dbReference type="PANTHER" id="PTHR43537:SF34">
    <property type="entry name" value="PYRUVATE DEHYDROGENASE COMPLEX REPRESSOR"/>
    <property type="match status" value="1"/>
</dbReference>
<dbReference type="AlphaFoldDB" id="A0A2N3PM14"/>
<organism evidence="9 10">
    <name type="scientific">Telmatospirillum siberiense</name>
    <dbReference type="NCBI Taxonomy" id="382514"/>
    <lineage>
        <taxon>Bacteria</taxon>
        <taxon>Pseudomonadati</taxon>
        <taxon>Pseudomonadota</taxon>
        <taxon>Alphaproteobacteria</taxon>
        <taxon>Rhodospirillales</taxon>
        <taxon>Rhodospirillaceae</taxon>
        <taxon>Telmatospirillum</taxon>
    </lineage>
</organism>
<comment type="caution">
    <text evidence="9">The sequence shown here is derived from an EMBL/GenBank/DDBJ whole genome shotgun (WGS) entry which is preliminary data.</text>
</comment>
<proteinExistence type="predicted"/>
<feature type="compositionally biased region" description="Basic and acidic residues" evidence="7">
    <location>
        <begin position="234"/>
        <end position="244"/>
    </location>
</feature>
<evidence type="ECO:0000313" key="9">
    <source>
        <dbReference type="EMBL" id="PKU21426.1"/>
    </source>
</evidence>
<gene>
    <name evidence="9" type="ORF">CWS72_26780</name>
</gene>
<evidence type="ECO:0000256" key="6">
    <source>
        <dbReference type="ARBA" id="ARBA00039592"/>
    </source>
</evidence>
<dbReference type="EMBL" id="PIUM01000060">
    <property type="protein sequence ID" value="PKU21426.1"/>
    <property type="molecule type" value="Genomic_DNA"/>
</dbReference>
<evidence type="ECO:0000259" key="8">
    <source>
        <dbReference type="PROSITE" id="PS50949"/>
    </source>
</evidence>
<dbReference type="GO" id="GO:0003677">
    <property type="term" value="F:DNA binding"/>
    <property type="evidence" value="ECO:0007669"/>
    <property type="project" value="UniProtKB-KW"/>
</dbReference>
<keyword evidence="4" id="KW-0804">Transcription</keyword>
<evidence type="ECO:0000256" key="1">
    <source>
        <dbReference type="ARBA" id="ARBA00022491"/>
    </source>
</evidence>
<evidence type="ECO:0000313" key="10">
    <source>
        <dbReference type="Proteomes" id="UP000233293"/>
    </source>
</evidence>
<dbReference type="SUPFAM" id="SSF46785">
    <property type="entry name" value="Winged helix' DNA-binding domain"/>
    <property type="match status" value="1"/>
</dbReference>
<dbReference type="CDD" id="cd07377">
    <property type="entry name" value="WHTH_GntR"/>
    <property type="match status" value="1"/>
</dbReference>
<dbReference type="SMART" id="SM00345">
    <property type="entry name" value="HTH_GNTR"/>
    <property type="match status" value="1"/>
</dbReference>
<keyword evidence="2" id="KW-0805">Transcription regulation</keyword>
<dbReference type="SUPFAM" id="SSF48008">
    <property type="entry name" value="GntR ligand-binding domain-like"/>
    <property type="match status" value="1"/>
</dbReference>
<dbReference type="PRINTS" id="PR00035">
    <property type="entry name" value="HTHGNTR"/>
</dbReference>
<dbReference type="Pfam" id="PF00392">
    <property type="entry name" value="GntR"/>
    <property type="match status" value="1"/>
</dbReference>
<name>A0A2N3PM14_9PROT</name>
<dbReference type="OrthoDB" id="9812645at2"/>
<dbReference type="Gene3D" id="1.10.10.10">
    <property type="entry name" value="Winged helix-like DNA-binding domain superfamily/Winged helix DNA-binding domain"/>
    <property type="match status" value="1"/>
</dbReference>
<dbReference type="SMART" id="SM00895">
    <property type="entry name" value="FCD"/>
    <property type="match status" value="1"/>
</dbReference>
<dbReference type="RefSeq" id="WP_101253728.1">
    <property type="nucleotide sequence ID" value="NZ_PIUM01000060.1"/>
</dbReference>
<comment type="function">
    <text evidence="5">Transcriptional repressor for the pyruvate dehydrogenase complex genes aceEF and lpd.</text>
</comment>
<protein>
    <recommendedName>
        <fullName evidence="6">Pyruvate dehydrogenase complex repressor</fullName>
    </recommendedName>
</protein>
<evidence type="ECO:0000256" key="5">
    <source>
        <dbReference type="ARBA" id="ARBA00037357"/>
    </source>
</evidence>
<dbReference type="InterPro" id="IPR036388">
    <property type="entry name" value="WH-like_DNA-bd_sf"/>
</dbReference>
<reference evidence="10" key="1">
    <citation type="submission" date="2017-12" db="EMBL/GenBank/DDBJ databases">
        <title>Draft genome sequence of Telmatospirillum siberiense 26-4b1T, an acidotolerant peatland alphaproteobacterium potentially involved in sulfur cycling.</title>
        <authorList>
            <person name="Hausmann B."/>
            <person name="Pjevac P."/>
            <person name="Schreck K."/>
            <person name="Herbold C.W."/>
            <person name="Daims H."/>
            <person name="Wagner M."/>
            <person name="Pester M."/>
            <person name="Loy A."/>
        </authorList>
    </citation>
    <scope>NUCLEOTIDE SEQUENCE [LARGE SCALE GENOMIC DNA]</scope>
    <source>
        <strain evidence="10">26-4b1</strain>
    </source>
</reference>